<dbReference type="Pfam" id="PF01476">
    <property type="entry name" value="LysM"/>
    <property type="match status" value="1"/>
</dbReference>
<dbReference type="SMART" id="SM00257">
    <property type="entry name" value="LysM"/>
    <property type="match status" value="1"/>
</dbReference>
<feature type="domain" description="LysM" evidence="3">
    <location>
        <begin position="29"/>
        <end position="73"/>
    </location>
</feature>
<evidence type="ECO:0000313" key="4">
    <source>
        <dbReference type="EMBL" id="MCR2806163.1"/>
    </source>
</evidence>
<dbReference type="SUPFAM" id="SSF50685">
    <property type="entry name" value="Barwin-like endoglucanases"/>
    <property type="match status" value="1"/>
</dbReference>
<dbReference type="InterPro" id="IPR059180">
    <property type="entry name" value="3D_YorM"/>
</dbReference>
<protein>
    <submittedName>
        <fullName evidence="4">3D domain-containing protein</fullName>
    </submittedName>
</protein>
<keyword evidence="1 2" id="KW-0732">Signal</keyword>
<name>A0A9X2MUN6_9BACL</name>
<dbReference type="EMBL" id="JANIPJ010000015">
    <property type="protein sequence ID" value="MCR2806163.1"/>
    <property type="molecule type" value="Genomic_DNA"/>
</dbReference>
<dbReference type="CDD" id="cd14667">
    <property type="entry name" value="3D_containing_proteins"/>
    <property type="match status" value="1"/>
</dbReference>
<feature type="chain" id="PRO_5040862436" evidence="2">
    <location>
        <begin position="27"/>
        <end position="217"/>
    </location>
</feature>
<dbReference type="CDD" id="cd00118">
    <property type="entry name" value="LysM"/>
    <property type="match status" value="1"/>
</dbReference>
<dbReference type="AlphaFoldDB" id="A0A9X2MUN6"/>
<evidence type="ECO:0000259" key="3">
    <source>
        <dbReference type="PROSITE" id="PS51782"/>
    </source>
</evidence>
<evidence type="ECO:0000256" key="1">
    <source>
        <dbReference type="ARBA" id="ARBA00022729"/>
    </source>
</evidence>
<comment type="caution">
    <text evidence="4">The sequence shown here is derived from an EMBL/GenBank/DDBJ whole genome shotgun (WGS) entry which is preliminary data.</text>
</comment>
<dbReference type="Proteomes" id="UP001141950">
    <property type="component" value="Unassembled WGS sequence"/>
</dbReference>
<evidence type="ECO:0000313" key="5">
    <source>
        <dbReference type="Proteomes" id="UP001141950"/>
    </source>
</evidence>
<keyword evidence="5" id="KW-1185">Reference proteome</keyword>
<dbReference type="InterPro" id="IPR036779">
    <property type="entry name" value="LysM_dom_sf"/>
</dbReference>
<dbReference type="GO" id="GO:0004553">
    <property type="term" value="F:hydrolase activity, hydrolyzing O-glycosyl compounds"/>
    <property type="evidence" value="ECO:0007669"/>
    <property type="project" value="InterPro"/>
</dbReference>
<dbReference type="InterPro" id="IPR018392">
    <property type="entry name" value="LysM"/>
</dbReference>
<proteinExistence type="predicted"/>
<dbReference type="Pfam" id="PF06725">
    <property type="entry name" value="3D"/>
    <property type="match status" value="1"/>
</dbReference>
<dbReference type="InterPro" id="IPR051933">
    <property type="entry name" value="Resuscitation_pf_RpfB"/>
</dbReference>
<dbReference type="GO" id="GO:0019867">
    <property type="term" value="C:outer membrane"/>
    <property type="evidence" value="ECO:0007669"/>
    <property type="project" value="InterPro"/>
</dbReference>
<dbReference type="SUPFAM" id="SSF54106">
    <property type="entry name" value="LysM domain"/>
    <property type="match status" value="1"/>
</dbReference>
<reference evidence="4" key="1">
    <citation type="submission" date="2022-08" db="EMBL/GenBank/DDBJ databases">
        <title>The genomic sequence of strain Paenibacillus sp. SCIV0701.</title>
        <authorList>
            <person name="Zhao H."/>
        </authorList>
    </citation>
    <scope>NUCLEOTIDE SEQUENCE</scope>
    <source>
        <strain evidence="4">SCIV0701</strain>
    </source>
</reference>
<dbReference type="RefSeq" id="WP_257449334.1">
    <property type="nucleotide sequence ID" value="NZ_JANIPJ010000015.1"/>
</dbReference>
<organism evidence="4 5">
    <name type="scientific">Paenibacillus soyae</name>
    <dbReference type="NCBI Taxonomy" id="2969249"/>
    <lineage>
        <taxon>Bacteria</taxon>
        <taxon>Bacillati</taxon>
        <taxon>Bacillota</taxon>
        <taxon>Bacilli</taxon>
        <taxon>Bacillales</taxon>
        <taxon>Paenibacillaceae</taxon>
        <taxon>Paenibacillus</taxon>
    </lineage>
</organism>
<dbReference type="InterPro" id="IPR036908">
    <property type="entry name" value="RlpA-like_sf"/>
</dbReference>
<dbReference type="Gene3D" id="2.40.40.10">
    <property type="entry name" value="RlpA-like domain"/>
    <property type="match status" value="1"/>
</dbReference>
<feature type="signal peptide" evidence="2">
    <location>
        <begin position="1"/>
        <end position="26"/>
    </location>
</feature>
<gene>
    <name evidence="4" type="ORF">NQZ67_19980</name>
</gene>
<dbReference type="GO" id="GO:0009254">
    <property type="term" value="P:peptidoglycan turnover"/>
    <property type="evidence" value="ECO:0007669"/>
    <property type="project" value="InterPro"/>
</dbReference>
<dbReference type="PANTHER" id="PTHR39160:SF4">
    <property type="entry name" value="RESUSCITATION-PROMOTING FACTOR RPFB"/>
    <property type="match status" value="1"/>
</dbReference>
<dbReference type="PANTHER" id="PTHR39160">
    <property type="entry name" value="CELL WALL-BINDING PROTEIN YOCH"/>
    <property type="match status" value="1"/>
</dbReference>
<accession>A0A9X2MUN6</accession>
<evidence type="ECO:0000256" key="2">
    <source>
        <dbReference type="SAM" id="SignalP"/>
    </source>
</evidence>
<dbReference type="Gene3D" id="3.10.350.10">
    <property type="entry name" value="LysM domain"/>
    <property type="match status" value="1"/>
</dbReference>
<dbReference type="PROSITE" id="PS51782">
    <property type="entry name" value="LYSM"/>
    <property type="match status" value="1"/>
</dbReference>
<sequence length="217" mass="22924">MRKSILASAAIAITVALAAGTGTAHAATKIHTVSASDTFWKLSRQYKVSLQSILDANKGVNPQNLRIGTRLTIPVRDEAAESKQEAVVTMKAASAESETMLVQGPGGYDYSFTKQINLQATAYSADPSENGGWGAVDYFGNKLKIGTVAVDPNVIPLGTKLYITGYDYIGLPKIGIIATASDTGGAIKGNRVDIFVPGSRQQALSFGIQNVKAYILK</sequence>
<dbReference type="InterPro" id="IPR010611">
    <property type="entry name" value="3D_dom"/>
</dbReference>